<evidence type="ECO:0000313" key="1">
    <source>
        <dbReference type="EMBL" id="CAB4329792.1"/>
    </source>
</evidence>
<reference evidence="2" key="1">
    <citation type="submission" date="2020-05" db="EMBL/GenBank/DDBJ databases">
        <authorList>
            <person name="Chiriac C."/>
            <person name="Salcher M."/>
            <person name="Ghai R."/>
            <person name="Kavagutti S V."/>
        </authorList>
    </citation>
    <scope>NUCLEOTIDE SEQUENCE</scope>
</reference>
<dbReference type="EMBL" id="CAEZZW010000002">
    <property type="protein sequence ID" value="CAB4777163.1"/>
    <property type="molecule type" value="Genomic_DNA"/>
</dbReference>
<dbReference type="EMBL" id="CAFBOC010000004">
    <property type="protein sequence ID" value="CAB4972261.1"/>
    <property type="molecule type" value="Genomic_DNA"/>
</dbReference>
<evidence type="ECO:0000313" key="4">
    <source>
        <dbReference type="EMBL" id="CAB4777163.1"/>
    </source>
</evidence>
<dbReference type="EMBL" id="CAEZXO010000002">
    <property type="protein sequence ID" value="CAB4687103.1"/>
    <property type="molecule type" value="Genomic_DNA"/>
</dbReference>
<evidence type="ECO:0000313" key="8">
    <source>
        <dbReference type="EMBL" id="CAB4972261.1"/>
    </source>
</evidence>
<evidence type="ECO:0000313" key="6">
    <source>
        <dbReference type="EMBL" id="CAB4873724.1"/>
    </source>
</evidence>
<dbReference type="EMBL" id="CAFABH010000008">
    <property type="protein sequence ID" value="CAB4826819.1"/>
    <property type="molecule type" value="Genomic_DNA"/>
</dbReference>
<sequence length="63" mass="6959">MRNLIVAALCLFLAAVALVRIVKLPSRYSRTASTKKLSPWNSLDLNVDPTIEAPHLSESKELP</sequence>
<name>A0A6J6NS28_9ZZZZ</name>
<dbReference type="EMBL" id="CAFBNH010000002">
    <property type="protein sequence ID" value="CAB4939280.1"/>
    <property type="molecule type" value="Genomic_DNA"/>
</dbReference>
<dbReference type="EMBL" id="CAEZYM010000002">
    <property type="protein sequence ID" value="CAB4718661.1"/>
    <property type="molecule type" value="Genomic_DNA"/>
</dbReference>
<accession>A0A6J6NS28</accession>
<evidence type="ECO:0000313" key="3">
    <source>
        <dbReference type="EMBL" id="CAB4718661.1"/>
    </source>
</evidence>
<evidence type="ECO:0000313" key="5">
    <source>
        <dbReference type="EMBL" id="CAB4826819.1"/>
    </source>
</evidence>
<dbReference type="AlphaFoldDB" id="A0A6J6NS28"/>
<gene>
    <name evidence="2" type="ORF">UFOPK2510_00416</name>
    <name evidence="3" type="ORF">UFOPK2718_00301</name>
    <name evidence="4" type="ORF">UFOPK2936_00606</name>
    <name evidence="5" type="ORF">UFOPK3174_00639</name>
    <name evidence="6" type="ORF">UFOPK3328_01224</name>
    <name evidence="7" type="ORF">UFOPK3779_00411</name>
    <name evidence="8" type="ORF">UFOPK3913_00522</name>
    <name evidence="1" type="ORF">UFOPK4107_00064</name>
</gene>
<dbReference type="EMBL" id="CAFBLD010000008">
    <property type="protein sequence ID" value="CAB4873724.1"/>
    <property type="molecule type" value="Genomic_DNA"/>
</dbReference>
<organism evidence="2">
    <name type="scientific">freshwater metagenome</name>
    <dbReference type="NCBI Taxonomy" id="449393"/>
    <lineage>
        <taxon>unclassified sequences</taxon>
        <taxon>metagenomes</taxon>
        <taxon>ecological metagenomes</taxon>
    </lineage>
</organism>
<evidence type="ECO:0000313" key="7">
    <source>
        <dbReference type="EMBL" id="CAB4939280.1"/>
    </source>
</evidence>
<dbReference type="EMBL" id="CAESAE010000001">
    <property type="protein sequence ID" value="CAB4329792.1"/>
    <property type="molecule type" value="Genomic_DNA"/>
</dbReference>
<evidence type="ECO:0000313" key="2">
    <source>
        <dbReference type="EMBL" id="CAB4687103.1"/>
    </source>
</evidence>
<protein>
    <submittedName>
        <fullName evidence="2">Unannotated protein</fullName>
    </submittedName>
</protein>
<proteinExistence type="predicted"/>